<name>A0A1Y2GXU4_9FUNG</name>
<keyword evidence="14" id="KW-1185">Reference proteome</keyword>
<evidence type="ECO:0000313" key="14">
    <source>
        <dbReference type="Proteomes" id="UP000193648"/>
    </source>
</evidence>
<accession>A0A1Y2GXU4</accession>
<dbReference type="GO" id="GO:0004197">
    <property type="term" value="F:cysteine-type endopeptidase activity"/>
    <property type="evidence" value="ECO:0007669"/>
    <property type="project" value="TreeGrafter"/>
</dbReference>
<dbReference type="GeneID" id="33562443"/>
<keyword evidence="6" id="KW-0788">Thiol protease</keyword>
<feature type="domain" description="Peptidase C54 catalytic" evidence="12">
    <location>
        <begin position="21"/>
        <end position="284"/>
    </location>
</feature>
<comment type="caution">
    <text evidence="13">The sequence shown here is derived from an EMBL/GenBank/DDBJ whole genome shotgun (WGS) entry which is preliminary data.</text>
</comment>
<keyword evidence="5 10" id="KW-0378">Hydrolase</keyword>
<evidence type="ECO:0000256" key="8">
    <source>
        <dbReference type="ARBA" id="ARBA00023006"/>
    </source>
</evidence>
<evidence type="ECO:0000259" key="12">
    <source>
        <dbReference type="Pfam" id="PF03416"/>
    </source>
</evidence>
<dbReference type="FunCoup" id="A0A1Y2GXU4">
    <property type="interactions" value="155"/>
</dbReference>
<dbReference type="OrthoDB" id="2960936at2759"/>
<evidence type="ECO:0000313" key="13">
    <source>
        <dbReference type="EMBL" id="ORZ26634.1"/>
    </source>
</evidence>
<evidence type="ECO:0000256" key="5">
    <source>
        <dbReference type="ARBA" id="ARBA00022801"/>
    </source>
</evidence>
<organism evidence="13 14">
    <name type="scientific">Lobosporangium transversale</name>
    <dbReference type="NCBI Taxonomy" id="64571"/>
    <lineage>
        <taxon>Eukaryota</taxon>
        <taxon>Fungi</taxon>
        <taxon>Fungi incertae sedis</taxon>
        <taxon>Mucoromycota</taxon>
        <taxon>Mortierellomycotina</taxon>
        <taxon>Mortierellomycetes</taxon>
        <taxon>Mortierellales</taxon>
        <taxon>Mortierellaceae</taxon>
        <taxon>Lobosporangium</taxon>
    </lineage>
</organism>
<dbReference type="InterPro" id="IPR046792">
    <property type="entry name" value="Peptidase_C54_cat"/>
</dbReference>
<keyword evidence="3 10" id="KW-0963">Cytoplasm</keyword>
<evidence type="ECO:0000256" key="4">
    <source>
        <dbReference type="ARBA" id="ARBA00022670"/>
    </source>
</evidence>
<dbReference type="GO" id="GO:0016485">
    <property type="term" value="P:protein processing"/>
    <property type="evidence" value="ECO:0007669"/>
    <property type="project" value="TreeGrafter"/>
</dbReference>
<dbReference type="AlphaFoldDB" id="A0A1Y2GXU4"/>
<dbReference type="InterPro" id="IPR005078">
    <property type="entry name" value="Peptidase_C54"/>
</dbReference>
<dbReference type="EMBL" id="MCFF01000006">
    <property type="protein sequence ID" value="ORZ26634.1"/>
    <property type="molecule type" value="Genomic_DNA"/>
</dbReference>
<evidence type="ECO:0000256" key="2">
    <source>
        <dbReference type="ARBA" id="ARBA00022448"/>
    </source>
</evidence>
<keyword evidence="10" id="KW-0539">Nucleus</keyword>
<evidence type="ECO:0000256" key="7">
    <source>
        <dbReference type="ARBA" id="ARBA00022927"/>
    </source>
</evidence>
<keyword evidence="7" id="KW-0653">Protein transport</keyword>
<evidence type="ECO:0000256" key="11">
    <source>
        <dbReference type="SAM" id="MobiDB-lite"/>
    </source>
</evidence>
<dbReference type="InParanoid" id="A0A1Y2GXU4"/>
<keyword evidence="2" id="KW-0813">Transport</keyword>
<dbReference type="SUPFAM" id="SSF54001">
    <property type="entry name" value="Cysteine proteinases"/>
    <property type="match status" value="1"/>
</dbReference>
<evidence type="ECO:0000256" key="3">
    <source>
        <dbReference type="ARBA" id="ARBA00022490"/>
    </source>
</evidence>
<comment type="function">
    <text evidence="10">Required for selective autophagic degradation of the nucleus (nucleophagy) as well as for mitophagy which contributes to regulate mitochondrial quantity and quality by eliminating the mitochondria to a basal level to fulfill cellular energy requirements and preventing excess ROS production.</text>
</comment>
<comment type="similarity">
    <text evidence="1 10">Belongs to the peptidase C54 family.</text>
</comment>
<feature type="compositionally biased region" description="Acidic residues" evidence="11">
    <location>
        <begin position="354"/>
        <end position="375"/>
    </location>
</feature>
<dbReference type="EC" id="3.4.22.-" evidence="10"/>
<proteinExistence type="inferred from homology"/>
<protein>
    <recommendedName>
        <fullName evidence="10">Cysteine protease</fullName>
        <ecNumber evidence="10">3.4.22.-</ecNumber>
    </recommendedName>
</protein>
<dbReference type="GO" id="GO:0005737">
    <property type="term" value="C:cytoplasm"/>
    <property type="evidence" value="ECO:0007669"/>
    <property type="project" value="UniProtKB-SubCell"/>
</dbReference>
<evidence type="ECO:0000256" key="6">
    <source>
        <dbReference type="ARBA" id="ARBA00022807"/>
    </source>
</evidence>
<comment type="subcellular location">
    <subcellularLocation>
        <location evidence="10">Nucleus</location>
    </subcellularLocation>
    <subcellularLocation>
        <location evidence="10">Cytoplasm</location>
    </subcellularLocation>
</comment>
<evidence type="ECO:0000256" key="10">
    <source>
        <dbReference type="RuleBase" id="RU363115"/>
    </source>
</evidence>
<dbReference type="GO" id="GO:0005634">
    <property type="term" value="C:nucleus"/>
    <property type="evidence" value="ECO:0007669"/>
    <property type="project" value="UniProtKB-SubCell"/>
</dbReference>
<dbReference type="GO" id="GO:0000423">
    <property type="term" value="P:mitophagy"/>
    <property type="evidence" value="ECO:0007669"/>
    <property type="project" value="TreeGrafter"/>
</dbReference>
<feature type="compositionally biased region" description="Basic and acidic residues" evidence="11">
    <location>
        <begin position="334"/>
        <end position="347"/>
    </location>
</feature>
<dbReference type="GO" id="GO:0019786">
    <property type="term" value="F:protein-phosphatidylethanolamide deconjugating activity"/>
    <property type="evidence" value="ECO:0007669"/>
    <property type="project" value="InterPro"/>
</dbReference>
<dbReference type="Proteomes" id="UP000193648">
    <property type="component" value="Unassembled WGS sequence"/>
</dbReference>
<dbReference type="Pfam" id="PF03416">
    <property type="entry name" value="Peptidase_C54"/>
    <property type="match status" value="1"/>
</dbReference>
<evidence type="ECO:0000256" key="9">
    <source>
        <dbReference type="ARBA" id="ARBA00029362"/>
    </source>
</evidence>
<dbReference type="STRING" id="64571.A0A1Y2GXU4"/>
<sequence>MRPAPDASFYNHLTAKQEVLRQFLMDFQSRLWFTYRKDLARIEPSFYTCDSGWGCMMRTGQSLLAQAFVQVLLGREWRAHLSQTQYGQRRYTEVLNWFVDDPDRPYSIHRIAKAGLTLDKRIGEWFGPSTVAHAFKRLSQQHEDCPLSIMVPMDGLLQVSGVNQLLLGGAWKPVLLLIPTRFGLDKLTEKYIPNLKQLFRMPQFMGIAGGRPGRSLYFVACQGDELFYYDPHFVKPRALSEELGTCPVPSFHCSVVRCVDIVELDPSMLLGFLIQSPEDLEDFMVRLKKDMDRSYPLLSVQDDMGLLGSNGVNGQIREERYPGQQTNHHHHYRRSEQNEEKKEEDTFSVKSLDSEEEEEEEFEDDFVVADEEEEEHTGLLV</sequence>
<dbReference type="GO" id="GO:0015031">
    <property type="term" value="P:protein transport"/>
    <property type="evidence" value="ECO:0007669"/>
    <property type="project" value="UniProtKB-KW"/>
</dbReference>
<feature type="region of interest" description="Disordered" evidence="11">
    <location>
        <begin position="321"/>
        <end position="381"/>
    </location>
</feature>
<dbReference type="GO" id="GO:0034727">
    <property type="term" value="P:piecemeal microautophagy of the nucleus"/>
    <property type="evidence" value="ECO:0007669"/>
    <property type="project" value="TreeGrafter"/>
</dbReference>
<keyword evidence="8" id="KW-0072">Autophagy</keyword>
<dbReference type="PANTHER" id="PTHR22624">
    <property type="entry name" value="CYSTEINE PROTEASE ATG4"/>
    <property type="match status" value="1"/>
</dbReference>
<dbReference type="RefSeq" id="XP_021884397.1">
    <property type="nucleotide sequence ID" value="XM_022020599.1"/>
</dbReference>
<dbReference type="GO" id="GO:0035973">
    <property type="term" value="P:aggrephagy"/>
    <property type="evidence" value="ECO:0007669"/>
    <property type="project" value="TreeGrafter"/>
</dbReference>
<gene>
    <name evidence="13" type="ORF">BCR41DRAFT_300870</name>
</gene>
<reference evidence="13 14" key="1">
    <citation type="submission" date="2016-07" db="EMBL/GenBank/DDBJ databases">
        <title>Pervasive Adenine N6-methylation of Active Genes in Fungi.</title>
        <authorList>
            <consortium name="DOE Joint Genome Institute"/>
            <person name="Mondo S.J."/>
            <person name="Dannebaum R.O."/>
            <person name="Kuo R.C."/>
            <person name="Labutti K."/>
            <person name="Haridas S."/>
            <person name="Kuo A."/>
            <person name="Salamov A."/>
            <person name="Ahrendt S.R."/>
            <person name="Lipzen A."/>
            <person name="Sullivan W."/>
            <person name="Andreopoulos W.B."/>
            <person name="Clum A."/>
            <person name="Lindquist E."/>
            <person name="Daum C."/>
            <person name="Ramamoorthy G.K."/>
            <person name="Gryganskyi A."/>
            <person name="Culley D."/>
            <person name="Magnuson J.K."/>
            <person name="James T.Y."/>
            <person name="O'Malley M.A."/>
            <person name="Stajich J.E."/>
            <person name="Spatafora J.W."/>
            <person name="Visel A."/>
            <person name="Grigoriev I.V."/>
        </authorList>
    </citation>
    <scope>NUCLEOTIDE SEQUENCE [LARGE SCALE GENOMIC DNA]</scope>
    <source>
        <strain evidence="13 14">NRRL 3116</strain>
    </source>
</reference>
<dbReference type="InterPro" id="IPR038765">
    <property type="entry name" value="Papain-like_cys_pep_sf"/>
</dbReference>
<evidence type="ECO:0000256" key="1">
    <source>
        <dbReference type="ARBA" id="ARBA00010958"/>
    </source>
</evidence>
<keyword evidence="4 10" id="KW-0645">Protease</keyword>
<dbReference type="PANTHER" id="PTHR22624:SF49">
    <property type="entry name" value="CYSTEINE PROTEASE"/>
    <property type="match status" value="1"/>
</dbReference>
<dbReference type="GO" id="GO:0000045">
    <property type="term" value="P:autophagosome assembly"/>
    <property type="evidence" value="ECO:0007669"/>
    <property type="project" value="TreeGrafter"/>
</dbReference>
<comment type="catalytic activity">
    <reaction evidence="9">
        <text>[protein]-C-terminal L-amino acid-glycyl-phosphatidylethanolamide + H2O = [protein]-C-terminal L-amino acid-glycine + a 1,2-diacyl-sn-glycero-3-phosphoethanolamine</text>
        <dbReference type="Rhea" id="RHEA:67548"/>
        <dbReference type="Rhea" id="RHEA-COMP:17323"/>
        <dbReference type="Rhea" id="RHEA-COMP:17324"/>
        <dbReference type="ChEBI" id="CHEBI:15377"/>
        <dbReference type="ChEBI" id="CHEBI:64612"/>
        <dbReference type="ChEBI" id="CHEBI:172940"/>
        <dbReference type="ChEBI" id="CHEBI:172941"/>
    </reaction>
    <physiologicalReaction direction="left-to-right" evidence="9">
        <dbReference type="Rhea" id="RHEA:67549"/>
    </physiologicalReaction>
</comment>